<dbReference type="AlphaFoldDB" id="A0A3Q3W877"/>
<dbReference type="Pfam" id="PF07686">
    <property type="entry name" value="V-set"/>
    <property type="match status" value="2"/>
</dbReference>
<evidence type="ECO:0000259" key="9">
    <source>
        <dbReference type="PROSITE" id="PS50835"/>
    </source>
</evidence>
<feature type="transmembrane region" description="Helical" evidence="8">
    <location>
        <begin position="241"/>
        <end position="262"/>
    </location>
</feature>
<dbReference type="InterPro" id="IPR052051">
    <property type="entry name" value="TCR_complex_component"/>
</dbReference>
<dbReference type="InterPro" id="IPR007110">
    <property type="entry name" value="Ig-like_dom"/>
</dbReference>
<keyword evidence="3" id="KW-0732">Signal</keyword>
<reference evidence="10" key="1">
    <citation type="submission" date="2025-08" db="UniProtKB">
        <authorList>
            <consortium name="Ensembl"/>
        </authorList>
    </citation>
    <scope>IDENTIFICATION</scope>
</reference>
<evidence type="ECO:0000256" key="8">
    <source>
        <dbReference type="SAM" id="Phobius"/>
    </source>
</evidence>
<evidence type="ECO:0000256" key="2">
    <source>
        <dbReference type="ARBA" id="ARBA00022475"/>
    </source>
</evidence>
<dbReference type="InterPro" id="IPR013783">
    <property type="entry name" value="Ig-like_fold"/>
</dbReference>
<evidence type="ECO:0000256" key="4">
    <source>
        <dbReference type="ARBA" id="ARBA00022859"/>
    </source>
</evidence>
<dbReference type="InterPro" id="IPR036179">
    <property type="entry name" value="Ig-like_dom_sf"/>
</dbReference>
<organism evidence="10 11">
    <name type="scientific">Mola mola</name>
    <name type="common">Ocean sunfish</name>
    <name type="synonym">Tetraodon mola</name>
    <dbReference type="NCBI Taxonomy" id="94237"/>
    <lineage>
        <taxon>Eukaryota</taxon>
        <taxon>Metazoa</taxon>
        <taxon>Chordata</taxon>
        <taxon>Craniata</taxon>
        <taxon>Vertebrata</taxon>
        <taxon>Euteleostomi</taxon>
        <taxon>Actinopterygii</taxon>
        <taxon>Neopterygii</taxon>
        <taxon>Teleostei</taxon>
        <taxon>Neoteleostei</taxon>
        <taxon>Acanthomorphata</taxon>
        <taxon>Eupercaria</taxon>
        <taxon>Tetraodontiformes</taxon>
        <taxon>Molidae</taxon>
        <taxon>Mola</taxon>
    </lineage>
</organism>
<protein>
    <recommendedName>
        <fullName evidence="9">Ig-like domain-containing protein</fullName>
    </recommendedName>
</protein>
<dbReference type="PANTHER" id="PTHR19433:SF127">
    <property type="entry name" value="NITR9"/>
    <property type="match status" value="1"/>
</dbReference>
<keyword evidence="2" id="KW-1003">Cell membrane</keyword>
<dbReference type="GO" id="GO:0009617">
    <property type="term" value="P:response to bacterium"/>
    <property type="evidence" value="ECO:0007669"/>
    <property type="project" value="TreeGrafter"/>
</dbReference>
<keyword evidence="8" id="KW-0812">Transmembrane</keyword>
<name>A0A3Q3W877_MOLML</name>
<dbReference type="SUPFAM" id="SSF48726">
    <property type="entry name" value="Immunoglobulin"/>
    <property type="match status" value="2"/>
</dbReference>
<accession>A0A3Q3W877</accession>
<dbReference type="InterPro" id="IPR013106">
    <property type="entry name" value="Ig_V-set"/>
</dbReference>
<keyword evidence="8" id="KW-1133">Transmembrane helix</keyword>
<evidence type="ECO:0000256" key="1">
    <source>
        <dbReference type="ARBA" id="ARBA00004236"/>
    </source>
</evidence>
<reference evidence="10" key="2">
    <citation type="submission" date="2025-09" db="UniProtKB">
        <authorList>
            <consortium name="Ensembl"/>
        </authorList>
    </citation>
    <scope>IDENTIFICATION</scope>
</reference>
<keyword evidence="6" id="KW-1015">Disulfide bond</keyword>
<feature type="transmembrane region" description="Helical" evidence="8">
    <location>
        <begin position="274"/>
        <end position="291"/>
    </location>
</feature>
<evidence type="ECO:0000256" key="6">
    <source>
        <dbReference type="ARBA" id="ARBA00023157"/>
    </source>
</evidence>
<keyword evidence="4" id="KW-0391">Immunity</keyword>
<evidence type="ECO:0000313" key="11">
    <source>
        <dbReference type="Proteomes" id="UP000261620"/>
    </source>
</evidence>
<dbReference type="Gene3D" id="2.60.40.10">
    <property type="entry name" value="Immunoglobulins"/>
    <property type="match status" value="2"/>
</dbReference>
<dbReference type="PROSITE" id="PS50835">
    <property type="entry name" value="IG_LIKE"/>
    <property type="match status" value="2"/>
</dbReference>
<proteinExistence type="predicted"/>
<dbReference type="GO" id="GO:0005886">
    <property type="term" value="C:plasma membrane"/>
    <property type="evidence" value="ECO:0007669"/>
    <property type="project" value="UniProtKB-SubCell"/>
</dbReference>
<dbReference type="SMART" id="SM00406">
    <property type="entry name" value="IGv"/>
    <property type="match status" value="1"/>
</dbReference>
<dbReference type="GO" id="GO:0002376">
    <property type="term" value="P:immune system process"/>
    <property type="evidence" value="ECO:0007669"/>
    <property type="project" value="UniProtKB-KW"/>
</dbReference>
<sequence>KIKYFFVMCVQCFFIKYILMLSCASREGFFVLANVGEKVTMPCFYQGLATMLSWYKQHLGKKPRLISNFNKFEKSDHFRNEFKNSSRFILNTGEGKNHLTIFDLHISDSATYYCAGLQIYNLEFGEGYTISVKGSGLNVPALLHQSASQTIQPGGSVTVNCTVQTGTCDGQQSVYWFTNSAESHPGFIYTQGGRNDQCERNTDTQTHTCVYNLASLNLSHAETYYCAVALCGHMLFVDSSVLVYFLTGSLVFTTIVVLLLVYATYILSNKSKRGRLSLISLTLCIYVYGWSHTLSTMNENKYKDLDNIHYAALSEHIVTRSRRQTDDTQSECVYSSLRQ</sequence>
<feature type="domain" description="Ig-like" evidence="9">
    <location>
        <begin position="140"/>
        <end position="228"/>
    </location>
</feature>
<evidence type="ECO:0000313" key="10">
    <source>
        <dbReference type="Ensembl" id="ENSMMOP00000008067.1"/>
    </source>
</evidence>
<evidence type="ECO:0000256" key="5">
    <source>
        <dbReference type="ARBA" id="ARBA00023136"/>
    </source>
</evidence>
<dbReference type="Proteomes" id="UP000261620">
    <property type="component" value="Unplaced"/>
</dbReference>
<comment type="subcellular location">
    <subcellularLocation>
        <location evidence="1">Cell membrane</location>
    </subcellularLocation>
</comment>
<evidence type="ECO:0000256" key="7">
    <source>
        <dbReference type="ARBA" id="ARBA00023180"/>
    </source>
</evidence>
<keyword evidence="11" id="KW-1185">Reference proteome</keyword>
<dbReference type="Ensembl" id="ENSMMOT00000008216.1">
    <property type="protein sequence ID" value="ENSMMOP00000008067.1"/>
    <property type="gene ID" value="ENSMMOG00000006240.1"/>
</dbReference>
<dbReference type="PANTHER" id="PTHR19433">
    <property type="entry name" value="T-CELL RECEPTOR ALPHA CHAIN V REGION-RELATED"/>
    <property type="match status" value="1"/>
</dbReference>
<keyword evidence="7" id="KW-0325">Glycoprotein</keyword>
<keyword evidence="5 8" id="KW-0472">Membrane</keyword>
<feature type="domain" description="Ig-like" evidence="9">
    <location>
        <begin position="36"/>
        <end position="114"/>
    </location>
</feature>
<dbReference type="InterPro" id="IPR003599">
    <property type="entry name" value="Ig_sub"/>
</dbReference>
<evidence type="ECO:0000256" key="3">
    <source>
        <dbReference type="ARBA" id="ARBA00022729"/>
    </source>
</evidence>
<dbReference type="SMART" id="SM00409">
    <property type="entry name" value="IG"/>
    <property type="match status" value="2"/>
</dbReference>